<proteinExistence type="predicted"/>
<dbReference type="Proteomes" id="UP000190750">
    <property type="component" value="Unassembled WGS sequence"/>
</dbReference>
<dbReference type="Gene3D" id="3.40.630.30">
    <property type="match status" value="1"/>
</dbReference>
<dbReference type="InterPro" id="IPR050832">
    <property type="entry name" value="Bact_Acetyltransf"/>
</dbReference>
<dbReference type="SUPFAM" id="SSF55729">
    <property type="entry name" value="Acyl-CoA N-acyltransferases (Nat)"/>
    <property type="match status" value="1"/>
</dbReference>
<dbReference type="GO" id="GO:0016747">
    <property type="term" value="F:acyltransferase activity, transferring groups other than amino-acyl groups"/>
    <property type="evidence" value="ECO:0007669"/>
    <property type="project" value="InterPro"/>
</dbReference>
<dbReference type="CDD" id="cd04301">
    <property type="entry name" value="NAT_SF"/>
    <property type="match status" value="1"/>
</dbReference>
<evidence type="ECO:0000313" key="5">
    <source>
        <dbReference type="Proteomes" id="UP000190750"/>
    </source>
</evidence>
<comment type="caution">
    <text evidence="4">The sequence shown here is derived from an EMBL/GenBank/DDBJ whole genome shotgun (WGS) entry which is preliminary data.</text>
</comment>
<name>A0A1T1AWN0_RHOFE</name>
<evidence type="ECO:0000256" key="2">
    <source>
        <dbReference type="ARBA" id="ARBA00023315"/>
    </source>
</evidence>
<keyword evidence="1" id="KW-0808">Transferase</keyword>
<evidence type="ECO:0000313" key="4">
    <source>
        <dbReference type="EMBL" id="OOV08534.1"/>
    </source>
</evidence>
<dbReference type="PANTHER" id="PTHR43877">
    <property type="entry name" value="AMINOALKYLPHOSPHONATE N-ACETYLTRANSFERASE-RELATED-RELATED"/>
    <property type="match status" value="1"/>
</dbReference>
<evidence type="ECO:0000256" key="1">
    <source>
        <dbReference type="ARBA" id="ARBA00022679"/>
    </source>
</evidence>
<dbReference type="OrthoDB" id="336415at2"/>
<dbReference type="STRING" id="28066.RF819_19180"/>
<keyword evidence="2" id="KW-0012">Acyltransferase</keyword>
<accession>A0A1T1AWN0</accession>
<dbReference type="PROSITE" id="PS51186">
    <property type="entry name" value="GNAT"/>
    <property type="match status" value="1"/>
</dbReference>
<dbReference type="EMBL" id="MTJN01000002">
    <property type="protein sequence ID" value="OOV08534.1"/>
    <property type="molecule type" value="Genomic_DNA"/>
</dbReference>
<evidence type="ECO:0000259" key="3">
    <source>
        <dbReference type="PROSITE" id="PS51186"/>
    </source>
</evidence>
<keyword evidence="5" id="KW-1185">Reference proteome</keyword>
<dbReference type="AlphaFoldDB" id="A0A1T1AWN0"/>
<dbReference type="Pfam" id="PF00583">
    <property type="entry name" value="Acetyltransf_1"/>
    <property type="match status" value="1"/>
</dbReference>
<dbReference type="InterPro" id="IPR000182">
    <property type="entry name" value="GNAT_dom"/>
</dbReference>
<protein>
    <recommendedName>
        <fullName evidence="3">N-acetyltransferase domain-containing protein</fullName>
    </recommendedName>
</protein>
<organism evidence="4 5">
    <name type="scientific">Rhodoferax fermentans</name>
    <dbReference type="NCBI Taxonomy" id="28066"/>
    <lineage>
        <taxon>Bacteria</taxon>
        <taxon>Pseudomonadati</taxon>
        <taxon>Pseudomonadota</taxon>
        <taxon>Betaproteobacteria</taxon>
        <taxon>Burkholderiales</taxon>
        <taxon>Comamonadaceae</taxon>
        <taxon>Rhodoferax</taxon>
    </lineage>
</organism>
<feature type="domain" description="N-acetyltransferase" evidence="3">
    <location>
        <begin position="1"/>
        <end position="160"/>
    </location>
</feature>
<gene>
    <name evidence="4" type="ORF">RF819_19180</name>
</gene>
<sequence>MNIRAASPQDASTLAWLISAANRDVATQFGLTVENCPKHPSFCSADWVLAGMARGECYFLAEDSTGPIGCVAFEPAGAGLAYLNRLSVLPAQQRQGVGAQLVQHVLQVASAAACQRVSIGVIAQHIALQHWYGQLGFVTAETKHFAHLPFSVTYMHCLVPPPCVTRRNARRACR</sequence>
<dbReference type="InterPro" id="IPR016181">
    <property type="entry name" value="Acyl_CoA_acyltransferase"/>
</dbReference>
<dbReference type="RefSeq" id="WP_078366421.1">
    <property type="nucleotide sequence ID" value="NZ_MTJN01000002.1"/>
</dbReference>
<reference evidence="4 5" key="1">
    <citation type="submission" date="2017-01" db="EMBL/GenBank/DDBJ databases">
        <title>Genome sequencing of Rhodoferax fermentans JCM 7819.</title>
        <authorList>
            <person name="Kim Y.J."/>
            <person name="Farh M.E.-A."/>
            <person name="Yang D.-C."/>
        </authorList>
    </citation>
    <scope>NUCLEOTIDE SEQUENCE [LARGE SCALE GENOMIC DNA]</scope>
    <source>
        <strain evidence="4 5">JCM 7819</strain>
    </source>
</reference>